<sequence length="1795" mass="190814">MAVLRLLARIWLVLLGTTTLVLVLAVLARWFIPLTPWASVPTLLAINPPDGAVDVRPRDALALQFAVPMNRASVEQALSIEPLVPGDLLWSPDAQTLTLRPTERLTSAMTYTVRLDQVALSRWWRPLEDPVEVVFRTAVEPAVLAALPKGDGIALDTAVALVFSQPMVAPDQVQQPFTPTFLQLEPSAEVAGQWLDQFTLLIRPLRPLLPATDYTVTVAATLTDLRGIELGTPVSWAFATRWPVWHSRTPEPGASAVTPRTTLSFVLDAPVPLEQLRQALVMSPTIEGELATAQVGATQVVTFTPTSGWAYGTSYAVQLGESPSGQRGAAEIWRFQVEPQPRLIAFFPGQGQILPPEETIRLIFSTPMDATSLEANVRFEPPVADLALTTSSSEVLLRPELEPSTLYTLTVAADARDRNGEPLGTDAVVSLRTAPATPSLAVPGAFADLVSLEPSMPATLDLALRNVSGLNVSLYPLDQPALLRFMALRPEERAGFVPERYGQAPSRIWRAPGTTGPDQLVRQSLPIGPVDGEPLDPGAYYVRLTTPEGPRADLVVLVNTTRLLVQHYPNQVLIWASDRAGTPRGDLPVALFRNERLVARGRTDANGTWIASGLTENTGSLLALTEDGEPAVVQTDWRLVTPDATRPSFSALLFPDQSIYHPGETITVTGFAGQQSGNLLASPPTCRLQLRQPIGNPVGLATTCQFEPTTGLVSGTLVLASRTAPGPYRLAATLGDAQILMPVRVVSPGAPSFELKATPLNERELEVTVQRNGLPPLETRLAWSLTLEAVAPPAPPDGFVADTPALPTPLTLTGEGQTDAQGRLKLSLPTSGEGLHAMTYVLLVTIDGQPEPVMVEGVLTPGRNNLALRLPRRLVATDQRSQVEVLVRDGRGQAVANVPVQLEVLRADNATAPILTRQMVSDADGLASTEVVQLNPGEYNVLVRSGTVTHQQPLWVYGQRFIGWSTNERRFALVTDRERYQPGDLARLLIAAPVSQGNILLTIAGDGLQQVEVLTVQPGQVFNLPITAEMAPGIVLGAVIDTGSTYLAGTTRLLVEGEEAAQALRIASSPTEVRPGASVALTLTTSADPGQAASDLLVTLGAVEHLPNAVDLRLFAPEPSLAPVIAAVPPQGATVAPARLNTPQPQLMPLAYRRVPALRPDGETVFAGTLDAPTTAGTWRLTAYAFGSNARPVADATTLTTTLPIATRLIAPVILGPTDEGQIDLALTNTSPFSRTLTVRATTSALELTPVSAGGQTISLAPGETTALAWQASLEPQVNEGSVRLAINGDELGERLEHTLTRTTLLPTLTQQSITVARSGALTTRVDLAESERLVLAFAPGLRAALATQAEALVQISDRSNEEVAALALIAAGLASSNDEPEARLWVDVARDALAELEGAQASDGGWGWWPGTTSEPFVTAFALEAQLAVRTLLNDPRPPDLRAISYLGRVGSTVDADTRAYLTYVLHRAGRSDPGIGGVRSEGLEADGLAFLALTLPVNQAAPLIDQLSSLAVREPARPGASTAIHWHSEQPGALPRSPTAITGAVTQALRNRRPGSADLPGASQSLLEAWTARGWPSAYDAARVAVALLPGSPATEATSVRLTVDGVPVLDTEATVTRTVRTELATTGLAAQPELRMTTSRDEPYLLAYQLLAVAPPDKARLFVLEQALLDPTNGAPLDPANLQVGQLISIRLTTVIIQPTLRADLRVKFPAGIEPLDLSAQAPWIHAAATSHDGQIIRLGGTNLVPGVYTHTITGRARLAGRYSGPEAQLEALYEPEAGVSVTTDEVLTLAP</sequence>
<dbReference type="Gene3D" id="2.60.40.10">
    <property type="entry name" value="Immunoglobulins"/>
    <property type="match status" value="1"/>
</dbReference>
<dbReference type="PANTHER" id="PTHR40094">
    <property type="entry name" value="ALPHA-2-MACROGLOBULIN HOMOLOG"/>
    <property type="match status" value="1"/>
</dbReference>
<feature type="domain" description="Alpha-2-macroglobulin bait region" evidence="3">
    <location>
        <begin position="971"/>
        <end position="1106"/>
    </location>
</feature>
<dbReference type="InterPro" id="IPR011625">
    <property type="entry name" value="A2M_N_BRD"/>
</dbReference>
<dbReference type="Pfam" id="PF17973">
    <property type="entry name" value="bMG10"/>
    <property type="match status" value="1"/>
</dbReference>
<proteinExistence type="predicted"/>
<dbReference type="InterPro" id="IPR032812">
    <property type="entry name" value="SbsA_Ig"/>
</dbReference>
<dbReference type="InterPro" id="IPR001599">
    <property type="entry name" value="Macroglobln_a2"/>
</dbReference>
<keyword evidence="2" id="KW-0812">Transmembrane</keyword>
<feature type="transmembrane region" description="Helical" evidence="2">
    <location>
        <begin position="12"/>
        <end position="32"/>
    </location>
</feature>
<feature type="domain" description="Alpha-2-macroglobulin" evidence="4">
    <location>
        <begin position="1150"/>
        <end position="1243"/>
    </location>
</feature>
<keyword evidence="2" id="KW-1133">Transmembrane helix</keyword>
<dbReference type="Pfam" id="PF07703">
    <property type="entry name" value="A2M_BRD"/>
    <property type="match status" value="1"/>
</dbReference>
<dbReference type="EMBL" id="LYXE01000101">
    <property type="protein sequence ID" value="PDV98429.1"/>
    <property type="molecule type" value="Genomic_DNA"/>
</dbReference>
<dbReference type="PANTHER" id="PTHR40094:SF1">
    <property type="entry name" value="UBIQUITIN DOMAIN-CONTAINING PROTEIN"/>
    <property type="match status" value="1"/>
</dbReference>
<gene>
    <name evidence="5" type="ORF">A9Q02_15485</name>
</gene>
<dbReference type="InterPro" id="IPR013783">
    <property type="entry name" value="Ig-like_fold"/>
</dbReference>
<evidence type="ECO:0000256" key="1">
    <source>
        <dbReference type="ARBA" id="ARBA00022729"/>
    </source>
</evidence>
<dbReference type="GO" id="GO:0004866">
    <property type="term" value="F:endopeptidase inhibitor activity"/>
    <property type="evidence" value="ECO:0007669"/>
    <property type="project" value="InterPro"/>
</dbReference>
<comment type="caution">
    <text evidence="5">The sequence shown here is derived from an EMBL/GenBank/DDBJ whole genome shotgun (WGS) entry which is preliminary data.</text>
</comment>
<dbReference type="Proteomes" id="UP000220922">
    <property type="component" value="Unassembled WGS sequence"/>
</dbReference>
<evidence type="ECO:0000259" key="4">
    <source>
        <dbReference type="SMART" id="SM01360"/>
    </source>
</evidence>
<organism evidence="5 6">
    <name type="scientific">Candidatus Chloroploca asiatica</name>
    <dbReference type="NCBI Taxonomy" id="1506545"/>
    <lineage>
        <taxon>Bacteria</taxon>
        <taxon>Bacillati</taxon>
        <taxon>Chloroflexota</taxon>
        <taxon>Chloroflexia</taxon>
        <taxon>Chloroflexales</taxon>
        <taxon>Chloroflexineae</taxon>
        <taxon>Oscillochloridaceae</taxon>
        <taxon>Candidatus Chloroploca</taxon>
    </lineage>
</organism>
<evidence type="ECO:0000259" key="3">
    <source>
        <dbReference type="SMART" id="SM01359"/>
    </source>
</evidence>
<dbReference type="Gene3D" id="1.50.10.20">
    <property type="match status" value="1"/>
</dbReference>
<keyword evidence="6" id="KW-1185">Reference proteome</keyword>
<name>A0A2H3KKG8_9CHLR</name>
<keyword evidence="1" id="KW-0732">Signal</keyword>
<dbReference type="RefSeq" id="WP_172450948.1">
    <property type="nucleotide sequence ID" value="NZ_LYXE01000101.1"/>
</dbReference>
<dbReference type="InterPro" id="IPR041246">
    <property type="entry name" value="Bact_MG10"/>
</dbReference>
<dbReference type="Gene3D" id="2.60.40.3710">
    <property type="match status" value="2"/>
</dbReference>
<dbReference type="SMART" id="SM01359">
    <property type="entry name" value="A2M_N_2"/>
    <property type="match status" value="1"/>
</dbReference>
<dbReference type="Gene3D" id="2.60.40.1930">
    <property type="match status" value="1"/>
</dbReference>
<protein>
    <recommendedName>
        <fullName evidence="7">Alpha-2-macroglobulin</fullName>
    </recommendedName>
</protein>
<dbReference type="SUPFAM" id="SSF48239">
    <property type="entry name" value="Terpenoid cyclases/Protein prenyltransferases"/>
    <property type="match status" value="1"/>
</dbReference>
<dbReference type="InterPro" id="IPR008930">
    <property type="entry name" value="Terpenoid_cyclase/PrenylTrfase"/>
</dbReference>
<evidence type="ECO:0008006" key="7">
    <source>
        <dbReference type="Google" id="ProtNLM"/>
    </source>
</evidence>
<dbReference type="SMART" id="SM01360">
    <property type="entry name" value="A2M"/>
    <property type="match status" value="1"/>
</dbReference>
<dbReference type="InterPro" id="IPR051802">
    <property type="entry name" value="YfhM-like"/>
</dbReference>
<accession>A0A2H3KKG8</accession>
<evidence type="ECO:0000256" key="2">
    <source>
        <dbReference type="SAM" id="Phobius"/>
    </source>
</evidence>
<dbReference type="Pfam" id="PF13205">
    <property type="entry name" value="Big_5"/>
    <property type="match status" value="4"/>
</dbReference>
<evidence type="ECO:0000313" key="5">
    <source>
        <dbReference type="EMBL" id="PDV98429.1"/>
    </source>
</evidence>
<keyword evidence="2" id="KW-0472">Membrane</keyword>
<evidence type="ECO:0000313" key="6">
    <source>
        <dbReference type="Proteomes" id="UP000220922"/>
    </source>
</evidence>
<reference evidence="5 6" key="1">
    <citation type="submission" date="2016-05" db="EMBL/GenBank/DDBJ databases">
        <authorList>
            <person name="Lavstsen T."/>
            <person name="Jespersen J.S."/>
        </authorList>
    </citation>
    <scope>NUCLEOTIDE SEQUENCE [LARGE SCALE GENOMIC DNA]</scope>
    <source>
        <strain evidence="5 6">B7-9</strain>
    </source>
</reference>